<evidence type="ECO:0000256" key="4">
    <source>
        <dbReference type="ARBA" id="ARBA00022692"/>
    </source>
</evidence>
<dbReference type="InterPro" id="IPR050448">
    <property type="entry name" value="OpgB/LTA_synthase_biosynth"/>
</dbReference>
<dbReference type="PANTHER" id="PTHR47371">
    <property type="entry name" value="LIPOTEICHOIC ACID SYNTHASE"/>
    <property type="match status" value="1"/>
</dbReference>
<feature type="transmembrane region" description="Helical" evidence="7">
    <location>
        <begin position="12"/>
        <end position="30"/>
    </location>
</feature>
<evidence type="ECO:0000259" key="8">
    <source>
        <dbReference type="Pfam" id="PF00884"/>
    </source>
</evidence>
<dbReference type="InterPro" id="IPR017850">
    <property type="entry name" value="Alkaline_phosphatase_core_sf"/>
</dbReference>
<dbReference type="RefSeq" id="WP_308787007.1">
    <property type="nucleotide sequence ID" value="NZ_JAUSWB010000004.1"/>
</dbReference>
<evidence type="ECO:0000313" key="9">
    <source>
        <dbReference type="EMBL" id="MDQ0428855.1"/>
    </source>
</evidence>
<evidence type="ECO:0000256" key="5">
    <source>
        <dbReference type="ARBA" id="ARBA00022989"/>
    </source>
</evidence>
<dbReference type="Pfam" id="PF00884">
    <property type="entry name" value="Sulfatase"/>
    <property type="match status" value="1"/>
</dbReference>
<evidence type="ECO:0000313" key="10">
    <source>
        <dbReference type="Proteomes" id="UP001241988"/>
    </source>
</evidence>
<reference evidence="9 10" key="1">
    <citation type="submission" date="2023-07" db="EMBL/GenBank/DDBJ databases">
        <title>Genomic Encyclopedia of Type Strains, Phase IV (KMG-IV): sequencing the most valuable type-strain genomes for metagenomic binning, comparative biology and taxonomic classification.</title>
        <authorList>
            <person name="Goeker M."/>
        </authorList>
    </citation>
    <scope>NUCLEOTIDE SEQUENCE [LARGE SCALE GENOMIC DNA]</scope>
    <source>
        <strain evidence="9 10">DSM 16419</strain>
    </source>
</reference>
<name>A0ABU0GU15_9BACL</name>
<accession>A0ABU0GU15</accession>
<evidence type="ECO:0000256" key="1">
    <source>
        <dbReference type="ARBA" id="ARBA00004651"/>
    </source>
</evidence>
<protein>
    <submittedName>
        <fullName evidence="9">Phosphoglycerol transferase MdoB-like AlkP superfamily enzyme</fullName>
    </submittedName>
</protein>
<organism evidence="9 10">
    <name type="scientific">Planomicrobium stackebrandtii</name>
    <dbReference type="NCBI Taxonomy" id="253160"/>
    <lineage>
        <taxon>Bacteria</taxon>
        <taxon>Bacillati</taxon>
        <taxon>Bacillota</taxon>
        <taxon>Bacilli</taxon>
        <taxon>Bacillales</taxon>
        <taxon>Caryophanaceae</taxon>
        <taxon>Planomicrobium</taxon>
    </lineage>
</organism>
<evidence type="ECO:0000256" key="2">
    <source>
        <dbReference type="ARBA" id="ARBA00004936"/>
    </source>
</evidence>
<keyword evidence="4 7" id="KW-0812">Transmembrane</keyword>
<gene>
    <name evidence="9" type="ORF">QOZ98_001682</name>
</gene>
<comment type="subcellular location">
    <subcellularLocation>
        <location evidence="1">Cell membrane</location>
        <topology evidence="1">Multi-pass membrane protein</topology>
    </subcellularLocation>
</comment>
<evidence type="ECO:0000256" key="3">
    <source>
        <dbReference type="ARBA" id="ARBA00022475"/>
    </source>
</evidence>
<dbReference type="SUPFAM" id="SSF53649">
    <property type="entry name" value="Alkaline phosphatase-like"/>
    <property type="match status" value="1"/>
</dbReference>
<keyword evidence="10" id="KW-1185">Reference proteome</keyword>
<evidence type="ECO:0000256" key="6">
    <source>
        <dbReference type="ARBA" id="ARBA00023136"/>
    </source>
</evidence>
<feature type="domain" description="Sulfatase N-terminal" evidence="8">
    <location>
        <begin position="244"/>
        <end position="541"/>
    </location>
</feature>
<dbReference type="PANTHER" id="PTHR47371:SF3">
    <property type="entry name" value="PHOSPHOGLYCEROL TRANSFERASE I"/>
    <property type="match status" value="1"/>
</dbReference>
<feature type="transmembrane region" description="Helical" evidence="7">
    <location>
        <begin position="75"/>
        <end position="93"/>
    </location>
</feature>
<dbReference type="InterPro" id="IPR000917">
    <property type="entry name" value="Sulfatase_N"/>
</dbReference>
<proteinExistence type="predicted"/>
<dbReference type="Gene3D" id="3.40.720.10">
    <property type="entry name" value="Alkaline Phosphatase, subunit A"/>
    <property type="match status" value="1"/>
</dbReference>
<feature type="transmembrane region" description="Helical" evidence="7">
    <location>
        <begin position="155"/>
        <end position="173"/>
    </location>
</feature>
<evidence type="ECO:0000256" key="7">
    <source>
        <dbReference type="SAM" id="Phobius"/>
    </source>
</evidence>
<comment type="caution">
    <text evidence="9">The sequence shown here is derived from an EMBL/GenBank/DDBJ whole genome shotgun (WGS) entry which is preliminary data.</text>
</comment>
<comment type="pathway">
    <text evidence="2">Cell wall biogenesis; lipoteichoic acid biosynthesis.</text>
</comment>
<keyword evidence="3" id="KW-1003">Cell membrane</keyword>
<dbReference type="CDD" id="cd16015">
    <property type="entry name" value="LTA_synthase"/>
    <property type="match status" value="1"/>
</dbReference>
<feature type="transmembrane region" description="Helical" evidence="7">
    <location>
        <begin position="127"/>
        <end position="148"/>
    </location>
</feature>
<keyword evidence="6 7" id="KW-0472">Membrane</keyword>
<dbReference type="EMBL" id="JAUSWB010000004">
    <property type="protein sequence ID" value="MDQ0428855.1"/>
    <property type="molecule type" value="Genomic_DNA"/>
</dbReference>
<sequence length="705" mass="79779">MDKKSKSKKIAVWLVTLFFMIGLPLVTLYVSERIAREMLTLPLRVWVVDFPERFTVNVLLVLALFNLLYILPRKWFMFTGMLLSGLLIVFAYANKVKLELRSSPISLGDFALLNELGGLEQPIGVNIPLLIGIGLVFLVLTVAIFKAVPKLKENWIAKISIFLVSALFLGMLWTDKPFSPMEKAQFGNTWWKLELALMRNGVFGNFVMLAKQSNIEPPEGFSAKNMKAISEKYQPAEETDEEKPNVIFLMSESFIDPYSFGEEHFAEDPIPNFRRLYGESLHGGMYSSEFGGGTANVEFEALTGFSMQFMPANFVPYQLYVKKPLPSAAFAFREADYETTAIHSYYGWFYQRESVYRQLGFNRFISGEFMDLDYSNDAGKGFPKDRHITDSVIAALDKTEGLDFIHAVSTEGHMPYRMTEESEFLKTGTLPDDTRQYLNKFTEKMHSVDEELGRMVAEIEARDEPAVLVFFGDHYPSFPDNEAVYGANGTEVANDLLGDYDDFIATHKVPYFIWQSDGNQSVELDVSPNQFGAIALEMAGVQGNEVTAILDDLREQGDAVIPYNQWQAQMGQQTQEMKDLQMVQYDLLHGKRYSEYLMPDLVRIPSPDYHLGLYPEMDAQKVVETPESYDLYIKGAPKFSEVLVDGEATAADWQTAGEGLAIFSIPKQQIEKNAEIQLIVSNSRGAVLRQSDVFTVEETIETSKQ</sequence>
<keyword evidence="5 7" id="KW-1133">Transmembrane helix</keyword>
<dbReference type="Proteomes" id="UP001241988">
    <property type="component" value="Unassembled WGS sequence"/>
</dbReference>
<feature type="transmembrane region" description="Helical" evidence="7">
    <location>
        <begin position="50"/>
        <end position="68"/>
    </location>
</feature>